<accession>A0A5A7TZ40</accession>
<dbReference type="InterPro" id="IPR036875">
    <property type="entry name" value="Znf_CCHC_sf"/>
</dbReference>
<dbReference type="Proteomes" id="UP000321393">
    <property type="component" value="Unassembled WGS sequence"/>
</dbReference>
<organism evidence="2 3">
    <name type="scientific">Cucumis melo var. makuwa</name>
    <name type="common">Oriental melon</name>
    <dbReference type="NCBI Taxonomy" id="1194695"/>
    <lineage>
        <taxon>Eukaryota</taxon>
        <taxon>Viridiplantae</taxon>
        <taxon>Streptophyta</taxon>
        <taxon>Embryophyta</taxon>
        <taxon>Tracheophyta</taxon>
        <taxon>Spermatophyta</taxon>
        <taxon>Magnoliopsida</taxon>
        <taxon>eudicotyledons</taxon>
        <taxon>Gunneridae</taxon>
        <taxon>Pentapetalae</taxon>
        <taxon>rosids</taxon>
        <taxon>fabids</taxon>
        <taxon>Cucurbitales</taxon>
        <taxon>Cucurbitaceae</taxon>
        <taxon>Benincaseae</taxon>
        <taxon>Cucumis</taxon>
    </lineage>
</organism>
<dbReference type="PANTHER" id="PTHR47592:SF30">
    <property type="entry name" value="CCHC-TYPE DOMAIN-CONTAINING PROTEIN"/>
    <property type="match status" value="1"/>
</dbReference>
<dbReference type="EMBL" id="SSTE01014001">
    <property type="protein sequence ID" value="KAA0046591.1"/>
    <property type="molecule type" value="Genomic_DNA"/>
</dbReference>
<evidence type="ECO:0000313" key="3">
    <source>
        <dbReference type="Proteomes" id="UP000321393"/>
    </source>
</evidence>
<dbReference type="SUPFAM" id="SSF57756">
    <property type="entry name" value="Retrovirus zinc finger-like domains"/>
    <property type="match status" value="1"/>
</dbReference>
<evidence type="ECO:0000313" key="2">
    <source>
        <dbReference type="EMBL" id="KAA0046591.1"/>
    </source>
</evidence>
<feature type="region of interest" description="Disordered" evidence="1">
    <location>
        <begin position="34"/>
        <end position="53"/>
    </location>
</feature>
<reference evidence="2 3" key="1">
    <citation type="submission" date="2019-08" db="EMBL/GenBank/DDBJ databases">
        <title>Draft genome sequences of two oriental melons (Cucumis melo L. var makuwa).</title>
        <authorList>
            <person name="Kwon S.-Y."/>
        </authorList>
    </citation>
    <scope>NUCLEOTIDE SEQUENCE [LARGE SCALE GENOMIC DNA]</scope>
    <source>
        <strain evidence="3">cv. SW 3</strain>
        <tissue evidence="2">Leaf</tissue>
    </source>
</reference>
<dbReference type="AlphaFoldDB" id="A0A5A7TZ40"/>
<protein>
    <submittedName>
        <fullName evidence="2">Ty1-copia retrotransposon protein</fullName>
    </submittedName>
</protein>
<dbReference type="PANTHER" id="PTHR47592">
    <property type="entry name" value="PBF68 PROTEIN"/>
    <property type="match status" value="1"/>
</dbReference>
<feature type="compositionally biased region" description="Basic residues" evidence="1">
    <location>
        <begin position="34"/>
        <end position="50"/>
    </location>
</feature>
<comment type="caution">
    <text evidence="2">The sequence shown here is derived from an EMBL/GenBank/DDBJ whole genome shotgun (WGS) entry which is preliminary data.</text>
</comment>
<sequence length="195" mass="21645">MCTKEANIDKLDFEDLNSINANLVESFAINKDRSKHFKRQNGKNSQKKGQLKATGGKIEKKKLVCYVYGKEGHESYQCNQKKGRSNQRPIPQAILAEQDDGVITTIIEDTMNGECVFMGNSVTAKVLGKGRNLISGSLLNRVGLKIVLESDKVILTKNGDFVDKGYLSNSVFILNIVSMNASASRSCKFCKYLRV</sequence>
<name>A0A5A7TZ40_CUCMM</name>
<proteinExistence type="predicted"/>
<gene>
    <name evidence="2" type="ORF">E6C27_scaffold114G001300</name>
</gene>
<evidence type="ECO:0000256" key="1">
    <source>
        <dbReference type="SAM" id="MobiDB-lite"/>
    </source>
</evidence>
<dbReference type="GO" id="GO:0008270">
    <property type="term" value="F:zinc ion binding"/>
    <property type="evidence" value="ECO:0007669"/>
    <property type="project" value="InterPro"/>
</dbReference>
<dbReference type="GO" id="GO:0003676">
    <property type="term" value="F:nucleic acid binding"/>
    <property type="evidence" value="ECO:0007669"/>
    <property type="project" value="InterPro"/>
</dbReference>